<dbReference type="Pfam" id="PF00106">
    <property type="entry name" value="adh_short"/>
    <property type="match status" value="1"/>
</dbReference>
<protein>
    <recommendedName>
        <fullName evidence="3">Ketoreductase domain-containing protein</fullName>
    </recommendedName>
</protein>
<evidence type="ECO:0000259" key="3">
    <source>
        <dbReference type="SMART" id="SM00822"/>
    </source>
</evidence>
<name>A0ABM8AJN9_9DEIO</name>
<dbReference type="PRINTS" id="PR00080">
    <property type="entry name" value="SDRFAMILY"/>
</dbReference>
<dbReference type="SUPFAM" id="SSF51735">
    <property type="entry name" value="NAD(P)-binding Rossmann-fold domains"/>
    <property type="match status" value="1"/>
</dbReference>
<keyword evidence="4" id="KW-0614">Plasmid</keyword>
<dbReference type="InterPro" id="IPR002347">
    <property type="entry name" value="SDR_fam"/>
</dbReference>
<accession>A0ABM8AJN9</accession>
<dbReference type="Gene3D" id="3.40.50.720">
    <property type="entry name" value="NAD(P)-binding Rossmann-like Domain"/>
    <property type="match status" value="1"/>
</dbReference>
<organism evidence="4 5">
    <name type="scientific">Deinococcus aetherius</name>
    <dbReference type="NCBI Taxonomy" id="200252"/>
    <lineage>
        <taxon>Bacteria</taxon>
        <taxon>Thermotogati</taxon>
        <taxon>Deinococcota</taxon>
        <taxon>Deinococci</taxon>
        <taxon>Deinococcales</taxon>
        <taxon>Deinococcaceae</taxon>
        <taxon>Deinococcus</taxon>
    </lineage>
</organism>
<dbReference type="CDD" id="cd05327">
    <property type="entry name" value="retinol-DH_like_SDR_c_like"/>
    <property type="match status" value="1"/>
</dbReference>
<dbReference type="SMART" id="SM00822">
    <property type="entry name" value="PKS_KR"/>
    <property type="match status" value="1"/>
</dbReference>
<evidence type="ECO:0000256" key="1">
    <source>
        <dbReference type="ARBA" id="ARBA00023002"/>
    </source>
</evidence>
<comment type="similarity">
    <text evidence="2">Belongs to the short-chain dehydrogenases/reductases (SDR) family.</text>
</comment>
<sequence length="303" mass="33374">MTPPTLQKIVLVTGATDGIGRVTARELARQGHQVLLTARNAAKGQRVVEEIRTETGKGAELYVGDLSSMGEVRRVAQEVRARHKRLDVLVNNAGGLFGERRETVDGFEYTFALNHLAYFLLTRLLLDPLHTAASETGDARVVNVSSVAHRLGRIHWDDPEFRRGYSGYAAYNQSKLMNVLFSNALARRLRGTGVTSNALHPGAVRSGFNYNPGGLIQVVFSLTKLFRITPEQGARTSLYLATSPEVRGLSGGYFDRQRPRRAHPAAHDEAAQERLWRLSEHLLSKWLTAVDDPPMAPGAGQKA</sequence>
<dbReference type="RefSeq" id="WP_264778407.1">
    <property type="nucleotide sequence ID" value="NZ_AP026562.1"/>
</dbReference>
<reference evidence="4" key="1">
    <citation type="submission" date="2022-07" db="EMBL/GenBank/DDBJ databases">
        <title>Complete Genome Sequence of the Radioresistant Bacterium Deinococcus aetherius ST0316, Isolated from the Air Dust collected in Lower Stratosphere above Japan.</title>
        <authorList>
            <person name="Satoh K."/>
            <person name="Hagiwara K."/>
            <person name="Katsumata K."/>
            <person name="Kubo A."/>
            <person name="Yokobori S."/>
            <person name="Yamagishi A."/>
            <person name="Oono Y."/>
            <person name="Narumi I."/>
        </authorList>
    </citation>
    <scope>NUCLEOTIDE SEQUENCE</scope>
    <source>
        <strain evidence="4">ST0316</strain>
        <plasmid evidence="4">pDAETH-2</plasmid>
    </source>
</reference>
<evidence type="ECO:0000313" key="5">
    <source>
        <dbReference type="Proteomes" id="UP001064971"/>
    </source>
</evidence>
<dbReference type="InterPro" id="IPR036291">
    <property type="entry name" value="NAD(P)-bd_dom_sf"/>
</dbReference>
<keyword evidence="1" id="KW-0560">Oxidoreductase</keyword>
<gene>
    <name evidence="4" type="ORF">DAETH_40170</name>
</gene>
<geneLocation type="plasmid" evidence="4 5">
    <name>pDAETH-2</name>
</geneLocation>
<dbReference type="PANTHER" id="PTHR43157">
    <property type="entry name" value="PHOSPHATIDYLINOSITOL-GLYCAN BIOSYNTHESIS CLASS F PROTEIN-RELATED"/>
    <property type="match status" value="1"/>
</dbReference>
<feature type="domain" description="Ketoreductase" evidence="3">
    <location>
        <begin position="8"/>
        <end position="207"/>
    </location>
</feature>
<dbReference type="EMBL" id="AP026562">
    <property type="protein sequence ID" value="BDP44048.1"/>
    <property type="molecule type" value="Genomic_DNA"/>
</dbReference>
<dbReference type="PRINTS" id="PR00081">
    <property type="entry name" value="GDHRDH"/>
</dbReference>
<dbReference type="Proteomes" id="UP001064971">
    <property type="component" value="Plasmid pDAETH-2"/>
</dbReference>
<evidence type="ECO:0000313" key="4">
    <source>
        <dbReference type="EMBL" id="BDP44048.1"/>
    </source>
</evidence>
<keyword evidence="5" id="KW-1185">Reference proteome</keyword>
<proteinExistence type="inferred from homology"/>
<dbReference type="InterPro" id="IPR057326">
    <property type="entry name" value="KR_dom"/>
</dbReference>
<evidence type="ECO:0000256" key="2">
    <source>
        <dbReference type="RuleBase" id="RU000363"/>
    </source>
</evidence>
<dbReference type="PANTHER" id="PTHR43157:SF31">
    <property type="entry name" value="PHOSPHATIDYLINOSITOL-GLYCAN BIOSYNTHESIS CLASS F PROTEIN"/>
    <property type="match status" value="1"/>
</dbReference>